<dbReference type="EMBL" id="VSSQ01075695">
    <property type="protein sequence ID" value="MPN26236.1"/>
    <property type="molecule type" value="Genomic_DNA"/>
</dbReference>
<accession>A0A645GJ20</accession>
<organism evidence="2">
    <name type="scientific">bioreactor metagenome</name>
    <dbReference type="NCBI Taxonomy" id="1076179"/>
    <lineage>
        <taxon>unclassified sequences</taxon>
        <taxon>metagenomes</taxon>
        <taxon>ecological metagenomes</taxon>
    </lineage>
</organism>
<reference evidence="2" key="1">
    <citation type="submission" date="2019-08" db="EMBL/GenBank/DDBJ databases">
        <authorList>
            <person name="Kucharzyk K."/>
            <person name="Murdoch R.W."/>
            <person name="Higgins S."/>
            <person name="Loffler F."/>
        </authorList>
    </citation>
    <scope>NUCLEOTIDE SEQUENCE</scope>
</reference>
<comment type="caution">
    <text evidence="2">The sequence shown here is derived from an EMBL/GenBank/DDBJ whole genome shotgun (WGS) entry which is preliminary data.</text>
</comment>
<feature type="compositionally biased region" description="Polar residues" evidence="1">
    <location>
        <begin position="76"/>
        <end position="85"/>
    </location>
</feature>
<dbReference type="AlphaFoldDB" id="A0A645GJ20"/>
<name>A0A645GJ20_9ZZZZ</name>
<protein>
    <submittedName>
        <fullName evidence="2">Uncharacterized protein</fullName>
    </submittedName>
</protein>
<feature type="region of interest" description="Disordered" evidence="1">
    <location>
        <begin position="62"/>
        <end position="85"/>
    </location>
</feature>
<gene>
    <name evidence="2" type="ORF">SDC9_173660</name>
</gene>
<proteinExistence type="predicted"/>
<sequence length="85" mass="9458">MRKCAVKKPRVFEHVRKERVPVGGVGDVAAAFSGDVEFLAELFIAFKERYVVPVLRRAHRGDHARGAAADDENNHVRSSLSVSDR</sequence>
<evidence type="ECO:0000313" key="2">
    <source>
        <dbReference type="EMBL" id="MPN26236.1"/>
    </source>
</evidence>
<evidence type="ECO:0000256" key="1">
    <source>
        <dbReference type="SAM" id="MobiDB-lite"/>
    </source>
</evidence>